<evidence type="ECO:0008006" key="2">
    <source>
        <dbReference type="Google" id="ProtNLM"/>
    </source>
</evidence>
<dbReference type="SUPFAM" id="SSF54236">
    <property type="entry name" value="Ubiquitin-like"/>
    <property type="match status" value="1"/>
</dbReference>
<dbReference type="EMBL" id="HBGQ01084883">
    <property type="protein sequence ID" value="CAD9516183.1"/>
    <property type="molecule type" value="Transcribed_RNA"/>
</dbReference>
<sequence>MKVTVYYSADASKCTELDVQPTDTVKAVKQRIISLYPPPDWSNAALLAPKGTTAYLENRRRLRDCSVADGTSLKFAYARNLTPQEKVTLNFNGIETEEFTVPAADYKGLPLAPVPA</sequence>
<name>A0A7S2IE62_9DINO</name>
<proteinExistence type="predicted"/>
<gene>
    <name evidence="1" type="ORF">AAND1436_LOCUS40486</name>
</gene>
<reference evidence="1" key="1">
    <citation type="submission" date="2021-01" db="EMBL/GenBank/DDBJ databases">
        <authorList>
            <person name="Corre E."/>
            <person name="Pelletier E."/>
            <person name="Niang G."/>
            <person name="Scheremetjew M."/>
            <person name="Finn R."/>
            <person name="Kale V."/>
            <person name="Holt S."/>
            <person name="Cochrane G."/>
            <person name="Meng A."/>
            <person name="Brown T."/>
            <person name="Cohen L."/>
        </authorList>
    </citation>
    <scope>NUCLEOTIDE SEQUENCE</scope>
    <source>
        <strain evidence="1">CCMP2222</strain>
    </source>
</reference>
<dbReference type="Gene3D" id="3.10.20.90">
    <property type="entry name" value="Phosphatidylinositol 3-kinase Catalytic Subunit, Chain A, domain 1"/>
    <property type="match status" value="1"/>
</dbReference>
<evidence type="ECO:0000313" key="1">
    <source>
        <dbReference type="EMBL" id="CAD9516183.1"/>
    </source>
</evidence>
<dbReference type="AlphaFoldDB" id="A0A7S2IE62"/>
<accession>A0A7S2IE62</accession>
<dbReference type="InterPro" id="IPR029071">
    <property type="entry name" value="Ubiquitin-like_domsf"/>
</dbReference>
<organism evidence="1">
    <name type="scientific">Alexandrium andersonii</name>
    <dbReference type="NCBI Taxonomy" id="327968"/>
    <lineage>
        <taxon>Eukaryota</taxon>
        <taxon>Sar</taxon>
        <taxon>Alveolata</taxon>
        <taxon>Dinophyceae</taxon>
        <taxon>Gonyaulacales</taxon>
        <taxon>Pyrocystaceae</taxon>
        <taxon>Alexandrium</taxon>
    </lineage>
</organism>
<protein>
    <recommendedName>
        <fullName evidence="2">Ubiquitin-like domain-containing protein</fullName>
    </recommendedName>
</protein>